<dbReference type="InterPro" id="IPR050922">
    <property type="entry name" value="LytR/CpsA/Psr_CW_biosynth"/>
</dbReference>
<reference evidence="5 6" key="1">
    <citation type="submission" date="2015-01" db="EMBL/GenBank/DDBJ databases">
        <title>Comparative genomics of the lactic acid bacteria isolated from the honey bee gut.</title>
        <authorList>
            <person name="Ellegaard K.M."/>
            <person name="Tamarit D."/>
            <person name="Javelind E."/>
            <person name="Olofsson T."/>
            <person name="Andersson S.G."/>
            <person name="Vasquez A."/>
        </authorList>
    </citation>
    <scope>NUCLEOTIDE SEQUENCE [LARGE SCALE GENOMIC DNA]</scope>
    <source>
        <strain evidence="5 6">Bin4</strain>
    </source>
</reference>
<keyword evidence="3" id="KW-0472">Membrane</keyword>
<dbReference type="OrthoDB" id="27330at2"/>
<evidence type="ECO:0000256" key="1">
    <source>
        <dbReference type="ARBA" id="ARBA00006068"/>
    </source>
</evidence>
<keyword evidence="3" id="KW-0812">Transmembrane</keyword>
<dbReference type="PANTHER" id="PTHR33392:SF6">
    <property type="entry name" value="POLYISOPRENYL-TEICHOIC ACID--PEPTIDOGLYCAN TEICHOIC ACID TRANSFERASE TAGU"/>
    <property type="match status" value="1"/>
</dbReference>
<accession>A0A0F4LNG8</accession>
<name>A0A0F4LNG8_9LACO</name>
<dbReference type="PANTHER" id="PTHR33392">
    <property type="entry name" value="POLYISOPRENYL-TEICHOIC ACID--PEPTIDOGLYCAN TEICHOIC ACID TRANSFERASE TAGU"/>
    <property type="match status" value="1"/>
</dbReference>
<dbReference type="Proteomes" id="UP000033558">
    <property type="component" value="Unassembled WGS sequence"/>
</dbReference>
<evidence type="ECO:0000256" key="3">
    <source>
        <dbReference type="SAM" id="Phobius"/>
    </source>
</evidence>
<proteinExistence type="inferred from homology"/>
<feature type="compositionally biased region" description="Polar residues" evidence="2">
    <location>
        <begin position="403"/>
        <end position="419"/>
    </location>
</feature>
<dbReference type="PATRIC" id="fig|1218492.5.peg.1568"/>
<organism evidence="5 6">
    <name type="scientific">Bombilactobacillus mellifer</name>
    <dbReference type="NCBI Taxonomy" id="1218492"/>
    <lineage>
        <taxon>Bacteria</taxon>
        <taxon>Bacillati</taxon>
        <taxon>Bacillota</taxon>
        <taxon>Bacilli</taxon>
        <taxon>Lactobacillales</taxon>
        <taxon>Lactobacillaceae</taxon>
        <taxon>Bombilactobacillus</taxon>
    </lineage>
</organism>
<dbReference type="Pfam" id="PF03816">
    <property type="entry name" value="LytR_cpsA_psr"/>
    <property type="match status" value="1"/>
</dbReference>
<evidence type="ECO:0000313" key="6">
    <source>
        <dbReference type="Proteomes" id="UP000033558"/>
    </source>
</evidence>
<dbReference type="NCBIfam" id="TIGR00350">
    <property type="entry name" value="lytR_cpsA_psr"/>
    <property type="match status" value="1"/>
</dbReference>
<feature type="region of interest" description="Disordered" evidence="2">
    <location>
        <begin position="396"/>
        <end position="419"/>
    </location>
</feature>
<keyword evidence="3" id="KW-1133">Transmembrane helix</keyword>
<protein>
    <submittedName>
        <fullName evidence="5">Cell envelope-related function transcriptional attenuator common domain protein</fullName>
    </submittedName>
</protein>
<evidence type="ECO:0000256" key="2">
    <source>
        <dbReference type="SAM" id="MobiDB-lite"/>
    </source>
</evidence>
<comment type="caution">
    <text evidence="5">The sequence shown here is derived from an EMBL/GenBank/DDBJ whole genome shotgun (WGS) entry which is preliminary data.</text>
</comment>
<dbReference type="EMBL" id="JXJQ01000011">
    <property type="protein sequence ID" value="KJY60392.1"/>
    <property type="molecule type" value="Genomic_DNA"/>
</dbReference>
<sequence length="419" mass="46756">MDKRNLRPFLKRNQRIYLGAGQQVKKHTTLKVVSVLLLMAFFVLGAYGFRLYSQANNAFNNAYQVNKDAKPSKAIAQRKPVTLLLLGVDTGGEGRHDRGNSDTMIVATINPQTKKVLLMSLPRDTLAKMYGKNVPYHSIAKLNAAYNLNKSEGSILTVEKLLNINIDHYLTLDFHSLPKIVDAIGGIEVDSPFAFSCEGDHFKKGKQKVNGRQCLSYSRMRYDDPEGDYGRQKRQRQVIIAIVKKALSLNNLPNAQKLMNSISGSMSTDLAMGDITALIQYYRGAAKDMGSDYLHGHSVTIDGQAFEVAPTDELQRVSDRLRTSVGKKKTKLNNTETRLNRMNVEKNNFDFDSSDNQQQYIIYSATNDLEVGQQSDATTTNDFDAEDANTYSQNYANDYSADTYGNTDSSTDANVNNGY</sequence>
<dbReference type="HOGENOM" id="CLU_016455_2_0_9"/>
<gene>
    <name evidence="5" type="primary">lytR</name>
    <name evidence="5" type="ORF">JG30_15130</name>
</gene>
<feature type="domain" description="Cell envelope-related transcriptional attenuator" evidence="4">
    <location>
        <begin position="100"/>
        <end position="247"/>
    </location>
</feature>
<comment type="similarity">
    <text evidence="1">Belongs to the LytR/CpsA/Psr (LCP) family.</text>
</comment>
<dbReference type="AlphaFoldDB" id="A0A0F4LNG8"/>
<dbReference type="STRING" id="1218492.JG30_15130"/>
<dbReference type="InterPro" id="IPR004474">
    <property type="entry name" value="LytR_CpsA_psr"/>
</dbReference>
<dbReference type="Gene3D" id="3.40.630.190">
    <property type="entry name" value="LCP protein"/>
    <property type="match status" value="1"/>
</dbReference>
<keyword evidence="6" id="KW-1185">Reference proteome</keyword>
<feature type="transmembrane region" description="Helical" evidence="3">
    <location>
        <begin position="32"/>
        <end position="52"/>
    </location>
</feature>
<dbReference type="RefSeq" id="WP_052725261.1">
    <property type="nucleotide sequence ID" value="NZ_JAMBJK010000016.1"/>
</dbReference>
<evidence type="ECO:0000259" key="4">
    <source>
        <dbReference type="Pfam" id="PF03816"/>
    </source>
</evidence>
<evidence type="ECO:0000313" key="5">
    <source>
        <dbReference type="EMBL" id="KJY60392.1"/>
    </source>
</evidence>